<comment type="similarity">
    <text evidence="1">Belongs to the LacAB/RpiB family.</text>
</comment>
<evidence type="ECO:0000256" key="3">
    <source>
        <dbReference type="PIRSR" id="PIRSR005384-1"/>
    </source>
</evidence>
<dbReference type="AlphaFoldDB" id="A0A6N0JKL1"/>
<feature type="binding site" evidence="4">
    <location>
        <position position="107"/>
    </location>
    <ligand>
        <name>D-ribulose 5-phosphate</name>
        <dbReference type="ChEBI" id="CHEBI:58121"/>
    </ligand>
</feature>
<protein>
    <submittedName>
        <fullName evidence="5">Ribose 5-phosphate isomerase B</fullName>
        <ecNumber evidence="5">5.3.1.6</ecNumber>
    </submittedName>
</protein>
<sequence length="146" mass="15503">MKIAIASDHAGFDLKEQLKQAFGEVDWLDLGTNGSASVDYADFGYAVGQAITDRQVERGIVICGSGIGISIAANRFATVRAALCTNDTMARLSRQHNDANVLALGSRIIGFEIACDCVRAFLGTAFEGGRHQRRIDMLGAVGRPGA</sequence>
<feature type="binding site" evidence="4">
    <location>
        <begin position="64"/>
        <end position="68"/>
    </location>
    <ligand>
        <name>D-ribulose 5-phosphate</name>
        <dbReference type="ChEBI" id="CHEBI:58121"/>
    </ligand>
</feature>
<gene>
    <name evidence="5" type="primary">rpiB</name>
    <name evidence="5" type="ORF">FOC81_13220</name>
</gene>
<proteinExistence type="inferred from homology"/>
<feature type="binding site" evidence="4">
    <location>
        <position position="130"/>
    </location>
    <ligand>
        <name>D-ribulose 5-phosphate</name>
        <dbReference type="ChEBI" id="CHEBI:58121"/>
    </ligand>
</feature>
<evidence type="ECO:0000256" key="2">
    <source>
        <dbReference type="ARBA" id="ARBA00023235"/>
    </source>
</evidence>
<dbReference type="InterPro" id="IPR004785">
    <property type="entry name" value="RpiB"/>
</dbReference>
<dbReference type="Gene3D" id="3.40.1400.10">
    <property type="entry name" value="Sugar-phosphate isomerase, RpiB/LacA/LacB"/>
    <property type="match status" value="1"/>
</dbReference>
<dbReference type="RefSeq" id="WP_174716389.1">
    <property type="nucleotide sequence ID" value="NZ_CP054569.1"/>
</dbReference>
<reference evidence="5 6" key="1">
    <citation type="submission" date="2020-05" db="EMBL/GenBank/DDBJ databases">
        <title>FDA dAtabase for Regulatory Grade micrObial Sequences (FDA-ARGOS): Supporting development and validation of Infectious Disease Dx tests.</title>
        <authorList>
            <person name="Sproer C."/>
            <person name="Gronow S."/>
            <person name="Severitt S."/>
            <person name="Schroder I."/>
            <person name="Tallon L."/>
            <person name="Sadzewicz L."/>
            <person name="Zhao X."/>
            <person name="Vavikolanu K."/>
            <person name="Mehta A."/>
            <person name="Aluvathingal J."/>
            <person name="Nadendla S."/>
            <person name="Myers T."/>
            <person name="Yan Y."/>
            <person name="Sichtig H."/>
        </authorList>
    </citation>
    <scope>NUCLEOTIDE SEQUENCE [LARGE SCALE GENOMIC DNA]</scope>
    <source>
        <strain evidence="5 6">FDAARGOS_787</strain>
    </source>
</reference>
<dbReference type="PANTHER" id="PTHR30345">
    <property type="entry name" value="RIBOSE-5-PHOSPHATE ISOMERASE B"/>
    <property type="match status" value="1"/>
</dbReference>
<feature type="binding site" evidence="4">
    <location>
        <position position="97"/>
    </location>
    <ligand>
        <name>D-ribulose 5-phosphate</name>
        <dbReference type="ChEBI" id="CHEBI:58121"/>
    </ligand>
</feature>
<dbReference type="Pfam" id="PF02502">
    <property type="entry name" value="LacAB_rpiB"/>
    <property type="match status" value="1"/>
</dbReference>
<dbReference type="Proteomes" id="UP000509782">
    <property type="component" value="Chromosome"/>
</dbReference>
<dbReference type="GO" id="GO:0004751">
    <property type="term" value="F:ribose-5-phosphate isomerase activity"/>
    <property type="evidence" value="ECO:0007669"/>
    <property type="project" value="UniProtKB-EC"/>
</dbReference>
<dbReference type="SUPFAM" id="SSF89623">
    <property type="entry name" value="Ribose/Galactose isomerase RpiB/AlsB"/>
    <property type="match status" value="1"/>
</dbReference>
<evidence type="ECO:0000256" key="4">
    <source>
        <dbReference type="PIRSR" id="PIRSR005384-2"/>
    </source>
</evidence>
<dbReference type="NCBIfam" id="NF004051">
    <property type="entry name" value="PRK05571.1"/>
    <property type="match status" value="1"/>
</dbReference>
<accession>A0A6N0JKL1</accession>
<evidence type="ECO:0000256" key="1">
    <source>
        <dbReference type="ARBA" id="ARBA00008754"/>
    </source>
</evidence>
<dbReference type="PIRSF" id="PIRSF005384">
    <property type="entry name" value="RpiB_LacA_B"/>
    <property type="match status" value="1"/>
</dbReference>
<feature type="binding site" evidence="4">
    <location>
        <position position="134"/>
    </location>
    <ligand>
        <name>D-ribulose 5-phosphate</name>
        <dbReference type="ChEBI" id="CHEBI:58121"/>
    </ligand>
</feature>
<feature type="binding site" evidence="4">
    <location>
        <begin position="8"/>
        <end position="9"/>
    </location>
    <ligand>
        <name>D-ribulose 5-phosphate</name>
        <dbReference type="ChEBI" id="CHEBI:58121"/>
    </ligand>
</feature>
<dbReference type="EC" id="5.3.1.6" evidence="5"/>
<dbReference type="GO" id="GO:0009052">
    <property type="term" value="P:pentose-phosphate shunt, non-oxidative branch"/>
    <property type="evidence" value="ECO:0007669"/>
    <property type="project" value="TreeGrafter"/>
</dbReference>
<name>A0A6N0JKL1_ACHDE</name>
<feature type="active site" description="Proton acceptor" evidence="3">
    <location>
        <position position="63"/>
    </location>
</feature>
<evidence type="ECO:0000313" key="5">
    <source>
        <dbReference type="EMBL" id="QKQ47597.1"/>
    </source>
</evidence>
<dbReference type="InterPro" id="IPR003500">
    <property type="entry name" value="RpiB_LacA_LacB"/>
</dbReference>
<dbReference type="EMBL" id="CP054569">
    <property type="protein sequence ID" value="QKQ47597.1"/>
    <property type="molecule type" value="Genomic_DNA"/>
</dbReference>
<dbReference type="PANTHER" id="PTHR30345:SF0">
    <property type="entry name" value="DNA DAMAGE-REPAIR_TOLERATION PROTEIN DRT102"/>
    <property type="match status" value="1"/>
</dbReference>
<dbReference type="NCBIfam" id="TIGR00689">
    <property type="entry name" value="rpiB_lacA_lacB"/>
    <property type="match status" value="1"/>
</dbReference>
<organism evidence="5 6">
    <name type="scientific">Achromobacter denitrificans</name>
    <name type="common">Alcaligenes denitrificans</name>
    <dbReference type="NCBI Taxonomy" id="32002"/>
    <lineage>
        <taxon>Bacteria</taxon>
        <taxon>Pseudomonadati</taxon>
        <taxon>Pseudomonadota</taxon>
        <taxon>Betaproteobacteria</taxon>
        <taxon>Burkholderiales</taxon>
        <taxon>Alcaligenaceae</taxon>
        <taxon>Achromobacter</taxon>
    </lineage>
</organism>
<feature type="active site" description="Proton donor" evidence="3">
    <location>
        <position position="96"/>
    </location>
</feature>
<keyword evidence="2 5" id="KW-0413">Isomerase</keyword>
<dbReference type="GO" id="GO:0019316">
    <property type="term" value="P:D-allose catabolic process"/>
    <property type="evidence" value="ECO:0007669"/>
    <property type="project" value="TreeGrafter"/>
</dbReference>
<evidence type="ECO:0000313" key="6">
    <source>
        <dbReference type="Proteomes" id="UP000509782"/>
    </source>
</evidence>
<dbReference type="InterPro" id="IPR036569">
    <property type="entry name" value="RpiB_LacA_LacB_sf"/>
</dbReference>
<dbReference type="NCBIfam" id="TIGR01120">
    <property type="entry name" value="rpiB"/>
    <property type="match status" value="1"/>
</dbReference>